<dbReference type="AlphaFoldDB" id="A0A2I1GZB2"/>
<evidence type="ECO:0000313" key="9">
    <source>
        <dbReference type="EMBL" id="PKY51894.1"/>
    </source>
</evidence>
<feature type="domain" description="Ion transport" evidence="8">
    <location>
        <begin position="747"/>
        <end position="964"/>
    </location>
</feature>
<dbReference type="InterPro" id="IPR024862">
    <property type="entry name" value="TRPV"/>
</dbReference>
<dbReference type="Proteomes" id="UP000234323">
    <property type="component" value="Unassembled WGS sequence"/>
</dbReference>
<dbReference type="EMBL" id="LLXI01001099">
    <property type="protein sequence ID" value="PKY51894.1"/>
    <property type="molecule type" value="Genomic_DNA"/>
</dbReference>
<sequence>MDKIEVETQKIQNNTSTSETKINISDNIKEHGKEIEKIQPKTKDDYHFKEHRQSIDRIFVSQYMDDISTYNEKYGSDNFVVTYSSKDKSVLGWSIKENEPKPDVYFKIDKIDNIFLDNSVLNKKILLLRSFNNPWLIDLNSDRTSSSSDRFLKLKHQVHNLNDDFGFLPNGDLIQVSLIERKIYKYCFTDKPKNTVPWEYSQINDIKIRLNEHVMLLCSISRTKLFLFFEQFASTYPVASTYKMLQFDLMTMNLERTYHEIHPFMGYRQITVNKDQTLLTILQDSETYIYSMENGMLIYKSIDSECVGFIRRAEFITLKNTERLAICSPYGSKLVDPYQVYDEIGISYDFNNTSVITKLNRKIFTDNGNICVTNGIDENELQQLSNKIIYRNSIYSLSTFKIIQSMFNKIIEQDEIKKVVSHGEKIVLKDGFEIKNLGLCRIVLYHDYSNRIGIEDNNRNLVHSFVFSDILSIKLLNNKDLIVIDIHGISIQTINEIWLETRYLWRNNEWKNIYDKFFFMNNYDNINAYKPIFREILKNEFDDLKRSIPFPIFIEGGPNVVKDVISDNLASPKFGIEMLKIAIKKKHQDTIQQIINSTQNYSENYMSIISLNLAELCDYYPDFIIKYISSTSIMLSPYCIGIEDSKNTSLYSYANIIYIKKSNMEKPISAKYEKVSFIVPFPQICVYQVDSKNNDHENNEDKKNHDIKLKIITILKKMIIGLKIIMMIPKSNSVWNEFLYKPKSILFCNIDTSTLEQKSISDFYFKLLFIISVIFGSIFLIFEIRQCLWNYKHYFKDIWNLFDVGAYLLPIITSIFWLINKNQPPWLTEISIILLSFKFLLFFRIFKSFGIYFAIIIGVAKKVFPFNLATKYNFVNPNRTISNTTAIIQDPDSNTNLFNWFPTSLLAVYNLLTGDSGSLSSFTYRENPIMTILLVTFTFFTVIYLMNLFIGLLNIAIDDYNKEEEYLLQKAQIIMEIELFYMLPWQRNKKEWFPDWIYYDIPITKIRNLINAIDNNQAVFNYPPIISEKLRNLVVLTDDNNKLEKKIDRIMKYIEIEQDNKLEKQIKQTKEELIQQNTELKQQMDKFKQQMENITELLLKKSENL</sequence>
<evidence type="ECO:0000256" key="6">
    <source>
        <dbReference type="SAM" id="Coils"/>
    </source>
</evidence>
<comment type="subcellular location">
    <subcellularLocation>
        <location evidence="1">Membrane</location>
        <topology evidence="1">Multi-pass membrane protein</topology>
    </subcellularLocation>
</comment>
<organism evidence="9 10">
    <name type="scientific">Rhizophagus irregularis</name>
    <dbReference type="NCBI Taxonomy" id="588596"/>
    <lineage>
        <taxon>Eukaryota</taxon>
        <taxon>Fungi</taxon>
        <taxon>Fungi incertae sedis</taxon>
        <taxon>Mucoromycota</taxon>
        <taxon>Glomeromycotina</taxon>
        <taxon>Glomeromycetes</taxon>
        <taxon>Glomerales</taxon>
        <taxon>Glomeraceae</taxon>
        <taxon>Rhizophagus</taxon>
    </lineage>
</organism>
<evidence type="ECO:0000313" key="10">
    <source>
        <dbReference type="Proteomes" id="UP000234323"/>
    </source>
</evidence>
<keyword evidence="10" id="KW-1185">Reference proteome</keyword>
<keyword evidence="3" id="KW-0677">Repeat</keyword>
<reference evidence="9 10" key="1">
    <citation type="submission" date="2015-10" db="EMBL/GenBank/DDBJ databases">
        <title>Genome analyses suggest a sexual origin of heterokaryosis in a supposedly ancient asexual fungus.</title>
        <authorList>
            <person name="Ropars J."/>
            <person name="Sedzielewska K."/>
            <person name="Noel J."/>
            <person name="Charron P."/>
            <person name="Farinelli L."/>
            <person name="Marton T."/>
            <person name="Kruger M."/>
            <person name="Pelin A."/>
            <person name="Brachmann A."/>
            <person name="Corradi N."/>
        </authorList>
    </citation>
    <scope>NUCLEOTIDE SEQUENCE [LARGE SCALE GENOMIC DNA]</scope>
    <source>
        <strain evidence="9 10">A4</strain>
    </source>
</reference>
<keyword evidence="2 7" id="KW-0812">Transmembrane</keyword>
<evidence type="ECO:0000256" key="3">
    <source>
        <dbReference type="ARBA" id="ARBA00022737"/>
    </source>
</evidence>
<evidence type="ECO:0000256" key="5">
    <source>
        <dbReference type="ARBA" id="ARBA00023136"/>
    </source>
</evidence>
<keyword evidence="4 7" id="KW-1133">Transmembrane helix</keyword>
<dbReference type="InterPro" id="IPR005821">
    <property type="entry name" value="Ion_trans_dom"/>
</dbReference>
<evidence type="ECO:0000259" key="8">
    <source>
        <dbReference type="Pfam" id="PF00520"/>
    </source>
</evidence>
<evidence type="ECO:0000256" key="1">
    <source>
        <dbReference type="ARBA" id="ARBA00004141"/>
    </source>
</evidence>
<dbReference type="PANTHER" id="PTHR10582">
    <property type="entry name" value="TRANSIENT RECEPTOR POTENTIAL ION CHANNEL PROTEIN"/>
    <property type="match status" value="1"/>
</dbReference>
<evidence type="ECO:0000256" key="7">
    <source>
        <dbReference type="SAM" id="Phobius"/>
    </source>
</evidence>
<dbReference type="GO" id="GO:0098703">
    <property type="term" value="P:calcium ion import across plasma membrane"/>
    <property type="evidence" value="ECO:0007669"/>
    <property type="project" value="TreeGrafter"/>
</dbReference>
<accession>A0A2I1GZB2</accession>
<dbReference type="Pfam" id="PF00520">
    <property type="entry name" value="Ion_trans"/>
    <property type="match status" value="1"/>
</dbReference>
<proteinExistence type="predicted"/>
<evidence type="ECO:0000256" key="2">
    <source>
        <dbReference type="ARBA" id="ARBA00022692"/>
    </source>
</evidence>
<gene>
    <name evidence="9" type="ORF">RhiirA4_469197</name>
</gene>
<dbReference type="VEuPathDB" id="FungiDB:RhiirA1_456741"/>
<dbReference type="Gene3D" id="1.10.287.70">
    <property type="match status" value="1"/>
</dbReference>
<feature type="coiled-coil region" evidence="6">
    <location>
        <begin position="1026"/>
        <end position="1104"/>
    </location>
</feature>
<feature type="transmembrane region" description="Helical" evidence="7">
    <location>
        <begin position="929"/>
        <end position="953"/>
    </location>
</feature>
<dbReference type="GO" id="GO:0005216">
    <property type="term" value="F:monoatomic ion channel activity"/>
    <property type="evidence" value="ECO:0007669"/>
    <property type="project" value="InterPro"/>
</dbReference>
<feature type="transmembrane region" description="Helical" evidence="7">
    <location>
        <begin position="763"/>
        <end position="782"/>
    </location>
</feature>
<keyword evidence="6" id="KW-0175">Coiled coil</keyword>
<keyword evidence="5 7" id="KW-0472">Membrane</keyword>
<feature type="transmembrane region" description="Helical" evidence="7">
    <location>
        <begin position="798"/>
        <end position="819"/>
    </location>
</feature>
<protein>
    <recommendedName>
        <fullName evidence="8">Ion transport domain-containing protein</fullName>
    </recommendedName>
</protein>
<comment type="caution">
    <text evidence="9">The sequence shown here is derived from an EMBL/GenBank/DDBJ whole genome shotgun (WGS) entry which is preliminary data.</text>
</comment>
<dbReference type="VEuPathDB" id="FungiDB:RhiirFUN_011397"/>
<evidence type="ECO:0000256" key="4">
    <source>
        <dbReference type="ARBA" id="ARBA00022989"/>
    </source>
</evidence>
<name>A0A2I1GZB2_9GLOM</name>
<dbReference type="PANTHER" id="PTHR10582:SF2">
    <property type="entry name" value="INACTIVE"/>
    <property type="match status" value="1"/>
</dbReference>
<dbReference type="VEuPathDB" id="FungiDB:FUN_020276"/>
<dbReference type="GO" id="GO:0005886">
    <property type="term" value="C:plasma membrane"/>
    <property type="evidence" value="ECO:0007669"/>
    <property type="project" value="TreeGrafter"/>
</dbReference>